<evidence type="ECO:0000313" key="2">
    <source>
        <dbReference type="EMBL" id="TKG71730.1"/>
    </source>
</evidence>
<keyword evidence="1" id="KW-0812">Transmembrane</keyword>
<evidence type="ECO:0000256" key="1">
    <source>
        <dbReference type="SAM" id="Phobius"/>
    </source>
</evidence>
<keyword evidence="1" id="KW-1133">Transmembrane helix</keyword>
<feature type="transmembrane region" description="Helical" evidence="1">
    <location>
        <begin position="35"/>
        <end position="53"/>
    </location>
</feature>
<dbReference type="RefSeq" id="WP_137094508.1">
    <property type="nucleotide sequence ID" value="NZ_SWMS01000004.1"/>
</dbReference>
<feature type="transmembrane region" description="Helical" evidence="1">
    <location>
        <begin position="60"/>
        <end position="82"/>
    </location>
</feature>
<sequence>MMGLLTSARIVAVAVSVPTFGVLFLNDGFRADNLFLVPDLVLCALLLVGAVLPTRTAQPVLTFGFGFAAGVITTAVFSYVARGALDEGLPTVVVACACVVMATLLARRSRLPAWRGAAS</sequence>
<evidence type="ECO:0000313" key="3">
    <source>
        <dbReference type="Proteomes" id="UP000309992"/>
    </source>
</evidence>
<reference evidence="2 3" key="1">
    <citation type="journal article" date="2015" name="Antonie Van Leeuwenhoek">
        <title>Prauserella endophytica sp. nov., an endophytic actinobacterium isolated from Tamarix taklamakanensis.</title>
        <authorList>
            <person name="Liu J.M."/>
            <person name="Habden X."/>
            <person name="Guo L."/>
            <person name="Tuo L."/>
            <person name="Jiang Z.K."/>
            <person name="Liu S.W."/>
            <person name="Liu X.F."/>
            <person name="Chen L."/>
            <person name="Li R.F."/>
            <person name="Zhang Y.Q."/>
            <person name="Sun C.H."/>
        </authorList>
    </citation>
    <scope>NUCLEOTIDE SEQUENCE [LARGE SCALE GENOMIC DNA]</scope>
    <source>
        <strain evidence="2 3">CGMCC 4.7182</strain>
    </source>
</reference>
<protein>
    <submittedName>
        <fullName evidence="2">Uncharacterized protein</fullName>
    </submittedName>
</protein>
<dbReference type="Proteomes" id="UP000309992">
    <property type="component" value="Unassembled WGS sequence"/>
</dbReference>
<keyword evidence="1" id="KW-0472">Membrane</keyword>
<keyword evidence="3" id="KW-1185">Reference proteome</keyword>
<comment type="caution">
    <text evidence="2">The sequence shown here is derived from an EMBL/GenBank/DDBJ whole genome shotgun (WGS) entry which is preliminary data.</text>
</comment>
<proteinExistence type="predicted"/>
<dbReference type="EMBL" id="SWMS01000004">
    <property type="protein sequence ID" value="TKG71730.1"/>
    <property type="molecule type" value="Genomic_DNA"/>
</dbReference>
<feature type="transmembrane region" description="Helical" evidence="1">
    <location>
        <begin position="88"/>
        <end position="106"/>
    </location>
</feature>
<gene>
    <name evidence="2" type="ORF">FCN18_09485</name>
</gene>
<accession>A0ABY2S9N9</accession>
<name>A0ABY2S9N9_9PSEU</name>
<organism evidence="2 3">
    <name type="scientific">Prauserella endophytica</name>
    <dbReference type="NCBI Taxonomy" id="1592324"/>
    <lineage>
        <taxon>Bacteria</taxon>
        <taxon>Bacillati</taxon>
        <taxon>Actinomycetota</taxon>
        <taxon>Actinomycetes</taxon>
        <taxon>Pseudonocardiales</taxon>
        <taxon>Pseudonocardiaceae</taxon>
        <taxon>Prauserella</taxon>
        <taxon>Prauserella coralliicola group</taxon>
    </lineage>
</organism>